<dbReference type="GO" id="GO:0002161">
    <property type="term" value="F:aminoacyl-tRNA deacylase activity"/>
    <property type="evidence" value="ECO:0007669"/>
    <property type="project" value="InterPro"/>
</dbReference>
<feature type="domain" description="YbaK/aminoacyl-tRNA synthetase-associated" evidence="5">
    <location>
        <begin position="37"/>
        <end position="149"/>
    </location>
</feature>
<evidence type="ECO:0000259" key="5">
    <source>
        <dbReference type="Pfam" id="PF04073"/>
    </source>
</evidence>
<reference evidence="6 7" key="1">
    <citation type="journal article" date="2011" name="Stand. Genomic Sci.">
        <title>Complete genome sequence of Treponema succinifaciens type strain (6091).</title>
        <authorList>
            <person name="Han C."/>
            <person name="Gronow S."/>
            <person name="Teshima H."/>
            <person name="Lapidus A."/>
            <person name="Nolan M."/>
            <person name="Lucas S."/>
            <person name="Hammon N."/>
            <person name="Deshpande S."/>
            <person name="Cheng J.F."/>
            <person name="Zeytun A."/>
            <person name="Tapia R."/>
            <person name="Goodwin L."/>
            <person name="Pitluck S."/>
            <person name="Liolios K."/>
            <person name="Pagani I."/>
            <person name="Ivanova N."/>
            <person name="Mavromatis K."/>
            <person name="Mikhailova N."/>
            <person name="Huntemann M."/>
            <person name="Pati A."/>
            <person name="Chen A."/>
            <person name="Palaniappan K."/>
            <person name="Land M."/>
            <person name="Hauser L."/>
            <person name="Brambilla E.M."/>
            <person name="Rohde M."/>
            <person name="Goker M."/>
            <person name="Woyke T."/>
            <person name="Bristow J."/>
            <person name="Eisen J.A."/>
            <person name="Markowitz V."/>
            <person name="Hugenholtz P."/>
            <person name="Kyrpides N.C."/>
            <person name="Klenk H.P."/>
            <person name="Detter J.C."/>
        </authorList>
    </citation>
    <scope>NUCLEOTIDE SEQUENCE [LARGE SCALE GENOMIC DNA]</scope>
    <source>
        <strain evidence="7">ATCC 33096 / DSM 2489 / 6091</strain>
    </source>
</reference>
<reference evidence="7" key="2">
    <citation type="submission" date="2011-04" db="EMBL/GenBank/DDBJ databases">
        <title>The complete genome of chromosome of Treponema succinifaciens DSM 2489.</title>
        <authorList>
            <person name="Lucas S."/>
            <person name="Copeland A."/>
            <person name="Lapidus A."/>
            <person name="Bruce D."/>
            <person name="Goodwin L."/>
            <person name="Pitluck S."/>
            <person name="Peters L."/>
            <person name="Kyrpides N."/>
            <person name="Mavromatis K."/>
            <person name="Ivanova N."/>
            <person name="Ovchinnikova G."/>
            <person name="Teshima H."/>
            <person name="Detter J.C."/>
            <person name="Tapia R."/>
            <person name="Han C."/>
            <person name="Land M."/>
            <person name="Hauser L."/>
            <person name="Markowitz V."/>
            <person name="Cheng J.-F."/>
            <person name="Hugenholtz P."/>
            <person name="Woyke T."/>
            <person name="Wu D."/>
            <person name="Gronow S."/>
            <person name="Wellnitz S."/>
            <person name="Brambilla E."/>
            <person name="Klenk H.-P."/>
            <person name="Eisen J.A."/>
        </authorList>
    </citation>
    <scope>NUCLEOTIDE SEQUENCE [LARGE SCALE GENOMIC DNA]</scope>
    <source>
        <strain evidence="7">ATCC 33096 / DSM 2489 / 6091</strain>
    </source>
</reference>
<dbReference type="Proteomes" id="UP000006852">
    <property type="component" value="Chromosome"/>
</dbReference>
<dbReference type="InterPro" id="IPR036754">
    <property type="entry name" value="YbaK/aa-tRNA-synt-asso_dom_sf"/>
</dbReference>
<dbReference type="STRING" id="869209.Tresu_0450"/>
<dbReference type="PANTHER" id="PTHR30411:SF0">
    <property type="entry name" value="CYS-TRNA(PRO)_CYS-TRNA(CYS) DEACYLASE YBAK"/>
    <property type="match status" value="1"/>
</dbReference>
<keyword evidence="7" id="KW-1185">Reference proteome</keyword>
<evidence type="ECO:0000313" key="7">
    <source>
        <dbReference type="Proteomes" id="UP000006852"/>
    </source>
</evidence>
<dbReference type="InterPro" id="IPR004369">
    <property type="entry name" value="Prolyl-tRNA_editing_YbaK/EbsC"/>
</dbReference>
<dbReference type="RefSeq" id="WP_013700709.1">
    <property type="nucleotide sequence ID" value="NC_015385.1"/>
</dbReference>
<evidence type="ECO:0000256" key="1">
    <source>
        <dbReference type="ARBA" id="ARBA00009798"/>
    </source>
</evidence>
<dbReference type="PANTHER" id="PTHR30411">
    <property type="entry name" value="CYTOPLASMIC PROTEIN"/>
    <property type="match status" value="1"/>
</dbReference>
<dbReference type="CDD" id="cd00002">
    <property type="entry name" value="YbaK_deacylase"/>
    <property type="match status" value="1"/>
</dbReference>
<keyword evidence="3 4" id="KW-0456">Lyase</keyword>
<dbReference type="NCBIfam" id="TIGR00011">
    <property type="entry name" value="YbaK_EbsC"/>
    <property type="match status" value="1"/>
</dbReference>
<dbReference type="GO" id="GO:0006412">
    <property type="term" value="P:translation"/>
    <property type="evidence" value="ECO:0007669"/>
    <property type="project" value="UniProtKB-KW"/>
</dbReference>
<keyword evidence="2 4" id="KW-0648">Protein biosynthesis</keyword>
<evidence type="ECO:0000313" key="6">
    <source>
        <dbReference type="EMBL" id="AEB13402.1"/>
    </source>
</evidence>
<dbReference type="Gene3D" id="3.90.960.10">
    <property type="entry name" value="YbaK/aminoacyl-tRNA synthetase-associated domain"/>
    <property type="match status" value="1"/>
</dbReference>
<dbReference type="HOGENOM" id="CLU_094875_3_0_12"/>
<dbReference type="InterPro" id="IPR007214">
    <property type="entry name" value="YbaK/aa-tRNA-synth-assoc-dom"/>
</dbReference>
<proteinExistence type="inferred from homology"/>
<comment type="similarity">
    <text evidence="1 4">Belongs to the prolyl-tRNA editing family. YbaK/EbsC subfamily.</text>
</comment>
<evidence type="ECO:0000256" key="2">
    <source>
        <dbReference type="ARBA" id="ARBA00022917"/>
    </source>
</evidence>
<organism evidence="6 7">
    <name type="scientific">Treponema succinifaciens (strain ATCC 33096 / DSM 2489 / 6091)</name>
    <dbReference type="NCBI Taxonomy" id="869209"/>
    <lineage>
        <taxon>Bacteria</taxon>
        <taxon>Pseudomonadati</taxon>
        <taxon>Spirochaetota</taxon>
        <taxon>Spirochaetia</taxon>
        <taxon>Spirochaetales</taxon>
        <taxon>Treponemataceae</taxon>
        <taxon>Treponema</taxon>
    </lineage>
</organism>
<accession>F2NXT2</accession>
<dbReference type="Pfam" id="PF04073">
    <property type="entry name" value="tRNA_edit"/>
    <property type="match status" value="1"/>
</dbReference>
<evidence type="ECO:0000256" key="3">
    <source>
        <dbReference type="ARBA" id="ARBA00023239"/>
    </source>
</evidence>
<dbReference type="KEGG" id="tsu:Tresu_0450"/>
<dbReference type="OrthoDB" id="9809296at2"/>
<dbReference type="AlphaFoldDB" id="F2NXT2"/>
<sequence length="160" mass="17779">MKKTNAMRILDSLEIPYETKEYDDDGEHLLHKGAALELSEKLGINPECVFKTIVMRTDSKETVVFCQSAVYEINLKKARAACGAKEVHPAKPEELLSLTGYIRGGCSPIGMKRKYRTFIDETVSLYEKVYVSAGIRGLQLVISPSDLIKASDAQPVDLIL</sequence>
<gene>
    <name evidence="6" type="ordered locus">Tresu_0450</name>
</gene>
<evidence type="ECO:0000256" key="4">
    <source>
        <dbReference type="PIRNR" id="PIRNR006181"/>
    </source>
</evidence>
<dbReference type="GO" id="GO:0016829">
    <property type="term" value="F:lyase activity"/>
    <property type="evidence" value="ECO:0007669"/>
    <property type="project" value="UniProtKB-KW"/>
</dbReference>
<dbReference type="EC" id="4.2.-.-" evidence="4"/>
<dbReference type="EMBL" id="CP002631">
    <property type="protein sequence ID" value="AEB13402.1"/>
    <property type="molecule type" value="Genomic_DNA"/>
</dbReference>
<protein>
    <recommendedName>
        <fullName evidence="4">Cys-tRNA(Pro)/Cys-tRNA(Cys) deacylase</fullName>
        <ecNumber evidence="4">4.2.-.-</ecNumber>
    </recommendedName>
</protein>
<dbReference type="eggNOG" id="COG2606">
    <property type="taxonomic scope" value="Bacteria"/>
</dbReference>
<dbReference type="PIRSF" id="PIRSF006181">
    <property type="entry name" value="EbsC_YbaK"/>
    <property type="match status" value="1"/>
</dbReference>
<dbReference type="GeneID" id="302997666"/>
<name>F2NXT2_TRES6</name>
<dbReference type="SUPFAM" id="SSF55826">
    <property type="entry name" value="YbaK/ProRS associated domain"/>
    <property type="match status" value="1"/>
</dbReference>